<reference evidence="10" key="1">
    <citation type="journal article" date="2020" name="mSystems">
        <title>Genome- and Community-Level Interaction Insights into Carbon Utilization and Element Cycling Functions of Hydrothermarchaeota in Hydrothermal Sediment.</title>
        <authorList>
            <person name="Zhou Z."/>
            <person name="Liu Y."/>
            <person name="Xu W."/>
            <person name="Pan J."/>
            <person name="Luo Z.H."/>
            <person name="Li M."/>
        </authorList>
    </citation>
    <scope>NUCLEOTIDE SEQUENCE [LARGE SCALE GENOMIC DNA]</scope>
    <source>
        <strain evidence="10">HyVt-456</strain>
    </source>
</reference>
<dbReference type="EMBL" id="DRLD01000383">
    <property type="protein sequence ID" value="HED11727.1"/>
    <property type="molecule type" value="Genomic_DNA"/>
</dbReference>
<dbReference type="PROSITE" id="PS50110">
    <property type="entry name" value="RESPONSE_REGULATORY"/>
    <property type="match status" value="1"/>
</dbReference>
<comment type="caution">
    <text evidence="10">The sequence shown here is derived from an EMBL/GenBank/DDBJ whole genome shotgun (WGS) entry which is preliminary data.</text>
</comment>
<dbReference type="Gene3D" id="1.10.287.130">
    <property type="match status" value="1"/>
</dbReference>
<feature type="domain" description="Histidine kinase" evidence="7">
    <location>
        <begin position="791"/>
        <end position="1020"/>
    </location>
</feature>
<dbReference type="InterPro" id="IPR003018">
    <property type="entry name" value="GAF"/>
</dbReference>
<accession>A0A7V1PVS2</accession>
<keyword evidence="5" id="KW-0418">Kinase</keyword>
<dbReference type="PRINTS" id="PR00344">
    <property type="entry name" value="BCTRLSENSOR"/>
</dbReference>
<dbReference type="Pfam" id="PF02518">
    <property type="entry name" value="HATPase_c"/>
    <property type="match status" value="1"/>
</dbReference>
<dbReference type="SUPFAM" id="SSF55781">
    <property type="entry name" value="GAF domain-like"/>
    <property type="match status" value="1"/>
</dbReference>
<evidence type="ECO:0000256" key="6">
    <source>
        <dbReference type="PROSITE-ProRule" id="PRU00169"/>
    </source>
</evidence>
<dbReference type="Pfam" id="PF01590">
    <property type="entry name" value="GAF"/>
    <property type="match status" value="1"/>
</dbReference>
<dbReference type="SUPFAM" id="SSF52172">
    <property type="entry name" value="CheY-like"/>
    <property type="match status" value="1"/>
</dbReference>
<dbReference type="InterPro" id="IPR035965">
    <property type="entry name" value="PAS-like_dom_sf"/>
</dbReference>
<dbReference type="GO" id="GO:0000155">
    <property type="term" value="F:phosphorelay sensor kinase activity"/>
    <property type="evidence" value="ECO:0007669"/>
    <property type="project" value="InterPro"/>
</dbReference>
<evidence type="ECO:0000256" key="5">
    <source>
        <dbReference type="ARBA" id="ARBA00022777"/>
    </source>
</evidence>
<dbReference type="Pfam" id="PF00512">
    <property type="entry name" value="HisKA"/>
    <property type="match status" value="1"/>
</dbReference>
<dbReference type="InterPro" id="IPR011006">
    <property type="entry name" value="CheY-like_superfamily"/>
</dbReference>
<dbReference type="SUPFAM" id="SSF55785">
    <property type="entry name" value="PYP-like sensor domain (PAS domain)"/>
    <property type="match status" value="1"/>
</dbReference>
<dbReference type="SUPFAM" id="SSF47384">
    <property type="entry name" value="Homodimeric domain of signal transducing histidine kinase"/>
    <property type="match status" value="1"/>
</dbReference>
<dbReference type="InterPro" id="IPR003661">
    <property type="entry name" value="HisK_dim/P_dom"/>
</dbReference>
<evidence type="ECO:0000256" key="2">
    <source>
        <dbReference type="ARBA" id="ARBA00012438"/>
    </source>
</evidence>
<dbReference type="InterPro" id="IPR003594">
    <property type="entry name" value="HATPase_dom"/>
</dbReference>
<dbReference type="Gene3D" id="3.30.565.10">
    <property type="entry name" value="Histidine kinase-like ATPase, C-terminal domain"/>
    <property type="match status" value="1"/>
</dbReference>
<gene>
    <name evidence="10" type="ORF">ENJ10_13625</name>
</gene>
<evidence type="ECO:0000256" key="3">
    <source>
        <dbReference type="ARBA" id="ARBA00022553"/>
    </source>
</evidence>
<dbReference type="Gene3D" id="3.30.450.20">
    <property type="entry name" value="PAS domain"/>
    <property type="match status" value="1"/>
</dbReference>
<proteinExistence type="predicted"/>
<evidence type="ECO:0000256" key="4">
    <source>
        <dbReference type="ARBA" id="ARBA00022679"/>
    </source>
</evidence>
<dbReference type="Proteomes" id="UP000886005">
    <property type="component" value="Unassembled WGS sequence"/>
</dbReference>
<evidence type="ECO:0000259" key="8">
    <source>
        <dbReference type="PROSITE" id="PS50110"/>
    </source>
</evidence>
<dbReference type="PROSITE" id="PS50112">
    <property type="entry name" value="PAS"/>
    <property type="match status" value="1"/>
</dbReference>
<dbReference type="Pfam" id="PF00989">
    <property type="entry name" value="PAS"/>
    <property type="match status" value="1"/>
</dbReference>
<keyword evidence="4" id="KW-0808">Transferase</keyword>
<dbReference type="SUPFAM" id="SSF55874">
    <property type="entry name" value="ATPase domain of HSP90 chaperone/DNA topoisomerase II/histidine kinase"/>
    <property type="match status" value="1"/>
</dbReference>
<dbReference type="CDD" id="cd00082">
    <property type="entry name" value="HisKA"/>
    <property type="match status" value="1"/>
</dbReference>
<evidence type="ECO:0000256" key="1">
    <source>
        <dbReference type="ARBA" id="ARBA00000085"/>
    </source>
</evidence>
<dbReference type="Gene3D" id="3.30.450.40">
    <property type="match status" value="1"/>
</dbReference>
<dbReference type="PANTHER" id="PTHR43047:SF72">
    <property type="entry name" value="OSMOSENSING HISTIDINE PROTEIN KINASE SLN1"/>
    <property type="match status" value="1"/>
</dbReference>
<evidence type="ECO:0000259" key="7">
    <source>
        <dbReference type="PROSITE" id="PS50109"/>
    </source>
</evidence>
<dbReference type="PROSITE" id="PS50109">
    <property type="entry name" value="HIS_KIN"/>
    <property type="match status" value="1"/>
</dbReference>
<dbReference type="SMART" id="SM00388">
    <property type="entry name" value="HisKA"/>
    <property type="match status" value="1"/>
</dbReference>
<dbReference type="GO" id="GO:0009927">
    <property type="term" value="F:histidine phosphotransfer kinase activity"/>
    <property type="evidence" value="ECO:0007669"/>
    <property type="project" value="TreeGrafter"/>
</dbReference>
<evidence type="ECO:0000313" key="10">
    <source>
        <dbReference type="EMBL" id="HED11727.1"/>
    </source>
</evidence>
<dbReference type="InterPro" id="IPR005467">
    <property type="entry name" value="His_kinase_dom"/>
</dbReference>
<dbReference type="AlphaFoldDB" id="A0A7V1PVS2"/>
<dbReference type="GO" id="GO:0006355">
    <property type="term" value="P:regulation of DNA-templated transcription"/>
    <property type="evidence" value="ECO:0007669"/>
    <property type="project" value="InterPro"/>
</dbReference>
<protein>
    <recommendedName>
        <fullName evidence="2">histidine kinase</fullName>
        <ecNumber evidence="2">2.7.13.3</ecNumber>
    </recommendedName>
</protein>
<dbReference type="FunFam" id="3.30.565.10:FF:000010">
    <property type="entry name" value="Sensor histidine kinase RcsC"/>
    <property type="match status" value="1"/>
</dbReference>
<sequence>MIYKKKILLLHKDKIRRERIAAYFRELDFAVLVAQSMDMARGLAESTKPDVILWGEALTREAKMMIRELKDDGQKHKIPVIAMLSDVELFDRIMLEKSGVNDVINDDPTLAELRIKVNLHIDIYQREKAFSREIQRLRTISELQYNLAIVNDIQRLSELLDDHLWADYPFDFALHLVYNSKSGNFDYESVLMREPNDHVNRVAVLSQPVWKDYFFNGTPITPDKITDRRLLSVLRNLKLKSELYYQFPMYAHKKTIGVVIAGLSIKQHLKERVFKDLAVLINNVGHRIFDLRKVYSGEPAPEVKNSAEMHTLFQRYNEEQVFEFLTRQILNKLKTDVCIYFNYNKGFHFLYPQYCFQADSDINLFEDEKPPVLMTRDYPNFEKFTQSKARSVIHNLTKNPAPDLAAMAGLAGGVYNSIVLFSVEIANEVKGYILTANENSMKRFPSALIREAEKLVENAGEVLMESRLVKQAQQTIKQLDRVFALGKDITLEKHIDELLPKIAGAIRRTLGWNIVIIDKRDAHTGRFENVCYYGIQPKVYESIAAKYPDTMYSYLKDRCFKQSNSYFLDHKFVQFQIRESDRHQFEMKIGKEWHDRDWLFIPIKSHGRELGVISVNDPVDRIRPNEEKVRSLEYFANQAAVALENDALYQELKISETKYRALAETMPMGLLTLKDDGTIVYNNRSFAAFMLYSNAESLNGRNIYDFMNETGHKALERYLYVTAHPQEAGDQDRFDNGLEIELLANDNSYMPFKIYLSPSGSKSSASSFIGVLADLRPQKRIERLKSDFNSMVVHDLRSPLNIVQGYIDIVRSKVVGDISEEQAELLGIAKENSLKVLKLVDNFLIASKLEVGQFEVEREVNALNTLIETVFETQRILSDKKQITLSKKLDENIPLLFFDKLRIEQVLTNYMSNAIKFTPEKGTIEVGSRLVKNKHTQNGDSGDEVHVWVRDSGVGIPGDELKKVFNKYEQTEAGKDASLKGTGLGLAICKEIITLHDGKVWVESRENEGATFYFSLPVKKEPVTGAVK</sequence>
<name>A0A7V1PVS2_CALAY</name>
<dbReference type="InterPro" id="IPR029016">
    <property type="entry name" value="GAF-like_dom_sf"/>
</dbReference>
<dbReference type="CDD" id="cd00130">
    <property type="entry name" value="PAS"/>
    <property type="match status" value="1"/>
</dbReference>
<keyword evidence="3" id="KW-0597">Phosphoprotein</keyword>
<dbReference type="InterPro" id="IPR000014">
    <property type="entry name" value="PAS"/>
</dbReference>
<dbReference type="InterPro" id="IPR001789">
    <property type="entry name" value="Sig_transdc_resp-reg_receiver"/>
</dbReference>
<dbReference type="EC" id="2.7.13.3" evidence="2"/>
<dbReference type="GO" id="GO:0005886">
    <property type="term" value="C:plasma membrane"/>
    <property type="evidence" value="ECO:0007669"/>
    <property type="project" value="TreeGrafter"/>
</dbReference>
<dbReference type="SMART" id="SM00387">
    <property type="entry name" value="HATPase_c"/>
    <property type="match status" value="1"/>
</dbReference>
<feature type="domain" description="Response regulatory" evidence="8">
    <location>
        <begin position="6"/>
        <end position="121"/>
    </location>
</feature>
<comment type="catalytic activity">
    <reaction evidence="1">
        <text>ATP + protein L-histidine = ADP + protein N-phospho-L-histidine.</text>
        <dbReference type="EC" id="2.7.13.3"/>
    </reaction>
</comment>
<dbReference type="Gene3D" id="3.40.50.2300">
    <property type="match status" value="1"/>
</dbReference>
<comment type="caution">
    <text evidence="6">Lacks conserved residue(s) required for the propagation of feature annotation.</text>
</comment>
<dbReference type="InterPro" id="IPR004358">
    <property type="entry name" value="Sig_transdc_His_kin-like_C"/>
</dbReference>
<organism evidence="10">
    <name type="scientific">Caldithrix abyssi</name>
    <dbReference type="NCBI Taxonomy" id="187145"/>
    <lineage>
        <taxon>Bacteria</taxon>
        <taxon>Pseudomonadati</taxon>
        <taxon>Calditrichota</taxon>
        <taxon>Calditrichia</taxon>
        <taxon>Calditrichales</taxon>
        <taxon>Calditrichaceae</taxon>
        <taxon>Caldithrix</taxon>
    </lineage>
</organism>
<dbReference type="InterPro" id="IPR036890">
    <property type="entry name" value="HATPase_C_sf"/>
</dbReference>
<evidence type="ECO:0000259" key="9">
    <source>
        <dbReference type="PROSITE" id="PS50112"/>
    </source>
</evidence>
<dbReference type="InterPro" id="IPR036097">
    <property type="entry name" value="HisK_dim/P_sf"/>
</dbReference>
<dbReference type="InterPro" id="IPR013767">
    <property type="entry name" value="PAS_fold"/>
</dbReference>
<dbReference type="NCBIfam" id="TIGR00229">
    <property type="entry name" value="sensory_box"/>
    <property type="match status" value="1"/>
</dbReference>
<feature type="domain" description="PAS" evidence="9">
    <location>
        <begin position="655"/>
        <end position="726"/>
    </location>
</feature>
<dbReference type="SMART" id="SM00091">
    <property type="entry name" value="PAS"/>
    <property type="match status" value="1"/>
</dbReference>
<dbReference type="PANTHER" id="PTHR43047">
    <property type="entry name" value="TWO-COMPONENT HISTIDINE PROTEIN KINASE"/>
    <property type="match status" value="1"/>
</dbReference>